<proteinExistence type="predicted"/>
<feature type="compositionally biased region" description="Basic and acidic residues" evidence="3">
    <location>
        <begin position="1585"/>
        <end position="1602"/>
    </location>
</feature>
<feature type="compositionally biased region" description="Polar residues" evidence="3">
    <location>
        <begin position="1603"/>
        <end position="1617"/>
    </location>
</feature>
<evidence type="ECO:0000256" key="2">
    <source>
        <dbReference type="SAM" id="Coils"/>
    </source>
</evidence>
<dbReference type="Gene3D" id="1.20.900.10">
    <property type="entry name" value="Dbl homology (DH) domain"/>
    <property type="match status" value="1"/>
</dbReference>
<dbReference type="Pfam" id="PF00621">
    <property type="entry name" value="RhoGEF"/>
    <property type="match status" value="1"/>
</dbReference>
<evidence type="ECO:0000256" key="1">
    <source>
        <dbReference type="ARBA" id="ARBA00022658"/>
    </source>
</evidence>
<dbReference type="Gene3D" id="1.20.58.60">
    <property type="match status" value="4"/>
</dbReference>
<dbReference type="CDD" id="cd00170">
    <property type="entry name" value="SEC14"/>
    <property type="match status" value="1"/>
</dbReference>
<dbReference type="Gene3D" id="2.30.29.30">
    <property type="entry name" value="Pleckstrin-homology domain (PH domain)/Phosphotyrosine-binding domain (PTB)"/>
    <property type="match status" value="1"/>
</dbReference>
<dbReference type="InterPro" id="IPR001251">
    <property type="entry name" value="CRAL-TRIO_dom"/>
</dbReference>
<evidence type="ECO:0000313" key="7">
    <source>
        <dbReference type="Proteomes" id="UP000242913"/>
    </source>
</evidence>
<reference evidence="6 7" key="1">
    <citation type="submission" date="2015-12" db="EMBL/GenBank/DDBJ databases">
        <title>Draft genome of the nematode, Onchocerca flexuosa.</title>
        <authorList>
            <person name="Mitreva M."/>
        </authorList>
    </citation>
    <scope>NUCLEOTIDE SEQUENCE [LARGE SCALE GENOMIC DNA]</scope>
    <source>
        <strain evidence="6">Red Deer</strain>
    </source>
</reference>
<dbReference type="InterPro" id="IPR035899">
    <property type="entry name" value="DBL_dom_sf"/>
</dbReference>
<feature type="domain" description="DH" evidence="4">
    <location>
        <begin position="1246"/>
        <end position="1439"/>
    </location>
</feature>
<dbReference type="SMART" id="SM00325">
    <property type="entry name" value="RhoGEF"/>
    <property type="match status" value="1"/>
</dbReference>
<keyword evidence="7" id="KW-1185">Reference proteome</keyword>
<sequence>MVEMRDGCPKAEDILHVLRDRVALLPGTRDRNGRAVIMFPARENTAPINPDYIRNILIYLHAVTADNYKDRGFTIIIDMRKGTTWNNVKPILKCIQEHFPAEVHAVLIIKPDKFWEKHKTSVSSGKYKFDIQMISVEGLMRYVDSSQLTRDLGGSLFYDHDEWLEMRMELERLIWQTIDVMHNFENFREEIKNGEMPIDVTTAEHATAAHVVLKKKILGAPIERIQHDVERVQQRILGSTDGTANDSCYSSNGMLVTNPDLAAALPHLASLINSLRTSKDEIFAQWETRRQKLDHCYQLKLFEQDADKMFDWIRSHYALSTQRLLEIGDSEQSTSMLLTEHLDFIAAANVGFFLSLILIFKNTEVNISHVTTVAKRLREIGNYGKVQIENVAMHLDEEWRRFKQINDQRSRLLDLALSFHRKSHIYLSNAPTWLHNITLDNGRRMGQYSGDELEAAITEHERFGEMFLQTYAEAIGDGRSLTQILKTLASDTVGQNNAYKHTVDLIQQITRAHKELHSQWQAKKLRLHSRLALIAFETDTHRVLQWLEEHGDAYLNKNTAIGNNLSQAKVLQRNHSHFRSVASNTYSNAEKLFTASNTIIESGECDVQQMSVVVEQLRRRIEAFSSKVEARRDLLNKSVLFHTHYSEIIEWYGRMEVKSSQYDFVSTNVQEGERRKEEWMIESDATAQAYATTIGEGNQLIRALEQQAKIMNIDNRETVAVIERLISDIEQRHAKLADRWPHQRRSLQLGVKFAAFIKDCRQIIQQLKNWREDMLALVKSSSFAERAEHILPYQDDNTTQVKNAVTGVKNNAAELLQALRDNESTLVNTEGVLATDVIISSLQQLTDCQREVMQVAQETHHRIEQCMQFNRARAMATVAIQKMQYEETKLLHMNTIPTSLDEALAAQAAHKQFQHAVESISRTTSAFLNKTDQLISSGGVDVRSVDDLNEEVLNHWRRLVGITEERNKLIKAGVVCYKTLHQGVMPILDQLEKEYSMSSKDWCQIRNGEDAKDRAHHMSSLLSKHMEYKERFLKGCSYGQKTSEMFLKYIRRCEASAEHIRLHETRLLALKENLRKRQMKILDLWMRKKQQLDRCHEACLLEATATENAEWIGIEGEAFLKQSLERRLNMVDRESLEEYMDEYMTFKAEAKQRRLKVRMMLELAEKFLSTLDHHCNAIERKMFDVRTSYEDFSMRLANYENLLSGALGRKLDVNKAKDEFSLDRKSDSNIEAKIEVERLANEEKRKMREPMMELIKSERDYIEDLYKCIKYYLSAYHAANDILPLAIRDKEKEIFSNIEQLYKFHNEVFLPELIKHENDPEDVGYCFIFSVEMLNTLYTEYCVNKEQNNYIIALPEAMQFFSEIRERNGLEHNQDLSSLVIKPVQRITRYRLMLEQLLKNCKNNVDEIRACLLNFLIFIMNKEEAYDVVVSVPRRANDLMHLGNFENYKAVFFFFFLKINVVPIEINTVCTADFYIVETYVHTQAHIWDNYYMQAAFIQSLKKKLAEINVCEHVEGDSSKFALRQGNEPNTEMRTELKAASEQCKVHWVKKIRELMQGLMTANFDMRQVPARNSGTTTTTSISDRTSKDSDSLPTSNEDRNSLRSCTSSTSNHNLEV</sequence>
<dbReference type="SUPFAM" id="SSF48065">
    <property type="entry name" value="DBL homology domain (DH-domain)"/>
    <property type="match status" value="1"/>
</dbReference>
<dbReference type="InterPro" id="IPR018159">
    <property type="entry name" value="Spectrin/alpha-actinin"/>
</dbReference>
<dbReference type="PANTHER" id="PTHR22826">
    <property type="entry name" value="RHO GUANINE EXCHANGE FACTOR-RELATED"/>
    <property type="match status" value="1"/>
</dbReference>
<feature type="region of interest" description="Disordered" evidence="3">
    <location>
        <begin position="1567"/>
        <end position="1617"/>
    </location>
</feature>
<dbReference type="Pfam" id="PF13716">
    <property type="entry name" value="CRAL_TRIO_2"/>
    <property type="match status" value="1"/>
</dbReference>
<keyword evidence="1" id="KW-0344">Guanine-nucleotide releasing factor</keyword>
<evidence type="ECO:0008006" key="8">
    <source>
        <dbReference type="Google" id="ProtNLM"/>
    </source>
</evidence>
<dbReference type="SUPFAM" id="SSF52087">
    <property type="entry name" value="CRAL/TRIO domain"/>
    <property type="match status" value="1"/>
</dbReference>
<dbReference type="InterPro" id="IPR000219">
    <property type="entry name" value="DH_dom"/>
</dbReference>
<dbReference type="PROSITE" id="PS50010">
    <property type="entry name" value="DH_2"/>
    <property type="match status" value="1"/>
</dbReference>
<feature type="coiled-coil region" evidence="2">
    <location>
        <begin position="1222"/>
        <end position="1249"/>
    </location>
</feature>
<organism evidence="6 7">
    <name type="scientific">Onchocerca flexuosa</name>
    <dbReference type="NCBI Taxonomy" id="387005"/>
    <lineage>
        <taxon>Eukaryota</taxon>
        <taxon>Metazoa</taxon>
        <taxon>Ecdysozoa</taxon>
        <taxon>Nematoda</taxon>
        <taxon>Chromadorea</taxon>
        <taxon>Rhabditida</taxon>
        <taxon>Spirurina</taxon>
        <taxon>Spiruromorpha</taxon>
        <taxon>Filarioidea</taxon>
        <taxon>Onchocercidae</taxon>
        <taxon>Onchocerca</taxon>
    </lineage>
</organism>
<protein>
    <recommendedName>
        <fullName evidence="8">RhoGEF domain protein</fullName>
    </recommendedName>
</protein>
<keyword evidence="2" id="KW-0175">Coiled coil</keyword>
<evidence type="ECO:0000259" key="5">
    <source>
        <dbReference type="PROSITE" id="PS50191"/>
    </source>
</evidence>
<evidence type="ECO:0000256" key="3">
    <source>
        <dbReference type="SAM" id="MobiDB-lite"/>
    </source>
</evidence>
<dbReference type="Proteomes" id="UP000242913">
    <property type="component" value="Unassembled WGS sequence"/>
</dbReference>
<evidence type="ECO:0000313" key="6">
    <source>
        <dbReference type="EMBL" id="OZC07751.1"/>
    </source>
</evidence>
<dbReference type="InterPro" id="IPR011993">
    <property type="entry name" value="PH-like_dom_sf"/>
</dbReference>
<dbReference type="GO" id="GO:0005085">
    <property type="term" value="F:guanyl-nucleotide exchange factor activity"/>
    <property type="evidence" value="ECO:0007669"/>
    <property type="project" value="UniProtKB-KW"/>
</dbReference>
<dbReference type="PANTHER" id="PTHR22826:SF106">
    <property type="entry name" value="TRIO, ISOFORM A"/>
    <property type="match status" value="1"/>
</dbReference>
<dbReference type="SMART" id="SM00516">
    <property type="entry name" value="SEC14"/>
    <property type="match status" value="1"/>
</dbReference>
<dbReference type="SMART" id="SM00150">
    <property type="entry name" value="SPEC"/>
    <property type="match status" value="4"/>
</dbReference>
<name>A0A238BQU6_9BILA</name>
<accession>A0A238BQU6</accession>
<dbReference type="SUPFAM" id="SSF50729">
    <property type="entry name" value="PH domain-like"/>
    <property type="match status" value="1"/>
</dbReference>
<dbReference type="InterPro" id="IPR051336">
    <property type="entry name" value="RhoGEF_Guanine_NuclExch_SF"/>
</dbReference>
<dbReference type="GO" id="GO:0005737">
    <property type="term" value="C:cytoplasm"/>
    <property type="evidence" value="ECO:0007669"/>
    <property type="project" value="TreeGrafter"/>
</dbReference>
<dbReference type="SUPFAM" id="SSF46966">
    <property type="entry name" value="Spectrin repeat"/>
    <property type="match status" value="4"/>
</dbReference>
<evidence type="ECO:0000259" key="4">
    <source>
        <dbReference type="PROSITE" id="PS50010"/>
    </source>
</evidence>
<dbReference type="EMBL" id="KZ270023">
    <property type="protein sequence ID" value="OZC07751.1"/>
    <property type="molecule type" value="Genomic_DNA"/>
</dbReference>
<dbReference type="PROSITE" id="PS50191">
    <property type="entry name" value="CRAL_TRIO"/>
    <property type="match status" value="1"/>
</dbReference>
<dbReference type="OrthoDB" id="10256089at2759"/>
<dbReference type="InterPro" id="IPR036865">
    <property type="entry name" value="CRAL-TRIO_dom_sf"/>
</dbReference>
<dbReference type="GO" id="GO:0019898">
    <property type="term" value="C:extrinsic component of membrane"/>
    <property type="evidence" value="ECO:0007669"/>
    <property type="project" value="TreeGrafter"/>
</dbReference>
<feature type="domain" description="CRAL-TRIO" evidence="5">
    <location>
        <begin position="12"/>
        <end position="160"/>
    </location>
</feature>
<dbReference type="CDD" id="cd00160">
    <property type="entry name" value="RhoGEF"/>
    <property type="match status" value="1"/>
</dbReference>
<gene>
    <name evidence="6" type="ORF">X798_05230</name>
</gene>
<dbReference type="Gene3D" id="3.40.525.10">
    <property type="entry name" value="CRAL-TRIO lipid binding domain"/>
    <property type="match status" value="1"/>
</dbReference>
<feature type="compositionally biased region" description="Low complexity" evidence="3">
    <location>
        <begin position="1574"/>
        <end position="1584"/>
    </location>
</feature>